<keyword evidence="1" id="KW-1133">Transmembrane helix</keyword>
<feature type="transmembrane region" description="Helical" evidence="1">
    <location>
        <begin position="132"/>
        <end position="153"/>
    </location>
</feature>
<sequence>MFLLFLALCEGCLAGLRPFTTAAILSWAIHFSALELSGTSLAVCGTWWLPITLSVLAIAELIRDKLSTTRCRRSRAQFALRLCVGLFCGAALSMPHSVPWWPMVIGAVGATIGTFAGSTLRRALSRALDGDMPIAFLEDAVAIFGGLSILSQICYK</sequence>
<evidence type="ECO:0000313" key="4">
    <source>
        <dbReference type="Proteomes" id="UP000236728"/>
    </source>
</evidence>
<dbReference type="Pfam" id="PF13548">
    <property type="entry name" value="DUF4126"/>
    <property type="match status" value="1"/>
</dbReference>
<dbReference type="Proteomes" id="UP000236728">
    <property type="component" value="Unassembled WGS sequence"/>
</dbReference>
<organism evidence="3 4">
    <name type="scientific">Bryocella elongata</name>
    <dbReference type="NCBI Taxonomy" id="863522"/>
    <lineage>
        <taxon>Bacteria</taxon>
        <taxon>Pseudomonadati</taxon>
        <taxon>Acidobacteriota</taxon>
        <taxon>Terriglobia</taxon>
        <taxon>Terriglobales</taxon>
        <taxon>Acidobacteriaceae</taxon>
        <taxon>Bryocella</taxon>
    </lineage>
</organism>
<evidence type="ECO:0000259" key="2">
    <source>
        <dbReference type="Pfam" id="PF13548"/>
    </source>
</evidence>
<name>A0A1H5ZL73_9BACT</name>
<proteinExistence type="predicted"/>
<dbReference type="RefSeq" id="WP_103933594.1">
    <property type="nucleotide sequence ID" value="NZ_FNVA01000004.1"/>
</dbReference>
<evidence type="ECO:0000256" key="1">
    <source>
        <dbReference type="SAM" id="Phobius"/>
    </source>
</evidence>
<keyword evidence="1" id="KW-0812">Transmembrane</keyword>
<reference evidence="3 4" key="1">
    <citation type="submission" date="2016-10" db="EMBL/GenBank/DDBJ databases">
        <authorList>
            <person name="de Groot N.N."/>
        </authorList>
    </citation>
    <scope>NUCLEOTIDE SEQUENCE [LARGE SCALE GENOMIC DNA]</scope>
    <source>
        <strain evidence="3 4">DSM 22489</strain>
    </source>
</reference>
<feature type="domain" description="DUF4126" evidence="2">
    <location>
        <begin position="4"/>
        <end position="145"/>
    </location>
</feature>
<keyword evidence="1" id="KW-0472">Membrane</keyword>
<dbReference type="InterPro" id="IPR025196">
    <property type="entry name" value="DUF4126"/>
</dbReference>
<dbReference type="OrthoDB" id="9812409at2"/>
<dbReference type="AlphaFoldDB" id="A0A1H5ZL73"/>
<dbReference type="EMBL" id="FNVA01000004">
    <property type="protein sequence ID" value="SEG36992.1"/>
    <property type="molecule type" value="Genomic_DNA"/>
</dbReference>
<feature type="transmembrane region" description="Helical" evidence="1">
    <location>
        <begin position="78"/>
        <end position="94"/>
    </location>
</feature>
<feature type="transmembrane region" description="Helical" evidence="1">
    <location>
        <begin position="38"/>
        <end position="58"/>
    </location>
</feature>
<protein>
    <submittedName>
        <fullName evidence="3">Uncharacterized membrane protein</fullName>
    </submittedName>
</protein>
<feature type="transmembrane region" description="Helical" evidence="1">
    <location>
        <begin position="100"/>
        <end position="120"/>
    </location>
</feature>
<keyword evidence="4" id="KW-1185">Reference proteome</keyword>
<gene>
    <name evidence="3" type="ORF">SAMN05421819_2726</name>
</gene>
<evidence type="ECO:0000313" key="3">
    <source>
        <dbReference type="EMBL" id="SEG36992.1"/>
    </source>
</evidence>
<accession>A0A1H5ZL73</accession>